<dbReference type="InterPro" id="IPR001173">
    <property type="entry name" value="Glyco_trans_2-like"/>
</dbReference>
<protein>
    <recommendedName>
        <fullName evidence="1">Glycosyltransferase 2-like domain-containing protein</fullName>
    </recommendedName>
</protein>
<evidence type="ECO:0000313" key="2">
    <source>
        <dbReference type="EMBL" id="KKN75016.1"/>
    </source>
</evidence>
<sequence>MMKKYKLDILVTTHNRLDLTMKCIEHLYGCTQSPFHLIVVDDSTDLTPLYMAELKGTYDNITYIHSDEPYKSGNQIFNIGIARAKTDYVAIVMNSVTVEPEWESAALRLLDDKPEVGIVGFKNLLPNGLIESAGIRMVGYLPTDIGRDFPAHRLSSIYEVEAVQWAFCLLRKEAVVGNLEEDLFNGFKGVDDIDNCFVIKKKDWKIFYCGLGVGYHAPRATRGSNSLEAKKLNAENMTTFYKRWGFYEDWQREVKGLTDEDLVHQSPIVRSGG</sequence>
<accession>A0A0F9VNF5</accession>
<name>A0A0F9VNF5_9ZZZZ</name>
<evidence type="ECO:0000259" key="1">
    <source>
        <dbReference type="Pfam" id="PF00535"/>
    </source>
</evidence>
<dbReference type="PANTHER" id="PTHR43179:SF7">
    <property type="entry name" value="RHAMNOSYLTRANSFERASE WBBL"/>
    <property type="match status" value="1"/>
</dbReference>
<organism evidence="2">
    <name type="scientific">marine sediment metagenome</name>
    <dbReference type="NCBI Taxonomy" id="412755"/>
    <lineage>
        <taxon>unclassified sequences</taxon>
        <taxon>metagenomes</taxon>
        <taxon>ecological metagenomes</taxon>
    </lineage>
</organism>
<dbReference type="AlphaFoldDB" id="A0A0F9VNF5"/>
<dbReference type="Pfam" id="PF00535">
    <property type="entry name" value="Glycos_transf_2"/>
    <property type="match status" value="1"/>
</dbReference>
<dbReference type="EMBL" id="LAZR01000317">
    <property type="protein sequence ID" value="KKN75016.1"/>
    <property type="molecule type" value="Genomic_DNA"/>
</dbReference>
<feature type="domain" description="Glycosyltransferase 2-like" evidence="1">
    <location>
        <begin position="9"/>
        <end position="120"/>
    </location>
</feature>
<dbReference type="SUPFAM" id="SSF53448">
    <property type="entry name" value="Nucleotide-diphospho-sugar transferases"/>
    <property type="match status" value="1"/>
</dbReference>
<reference evidence="2" key="1">
    <citation type="journal article" date="2015" name="Nature">
        <title>Complex archaea that bridge the gap between prokaryotes and eukaryotes.</title>
        <authorList>
            <person name="Spang A."/>
            <person name="Saw J.H."/>
            <person name="Jorgensen S.L."/>
            <person name="Zaremba-Niedzwiedzka K."/>
            <person name="Martijn J."/>
            <person name="Lind A.E."/>
            <person name="van Eijk R."/>
            <person name="Schleper C."/>
            <person name="Guy L."/>
            <person name="Ettema T.J."/>
        </authorList>
    </citation>
    <scope>NUCLEOTIDE SEQUENCE</scope>
</reference>
<gene>
    <name evidence="2" type="ORF">LCGC14_0385180</name>
</gene>
<dbReference type="Gene3D" id="3.90.550.10">
    <property type="entry name" value="Spore Coat Polysaccharide Biosynthesis Protein SpsA, Chain A"/>
    <property type="match status" value="1"/>
</dbReference>
<dbReference type="PANTHER" id="PTHR43179">
    <property type="entry name" value="RHAMNOSYLTRANSFERASE WBBL"/>
    <property type="match status" value="1"/>
</dbReference>
<proteinExistence type="predicted"/>
<dbReference type="InterPro" id="IPR029044">
    <property type="entry name" value="Nucleotide-diphossugar_trans"/>
</dbReference>
<comment type="caution">
    <text evidence="2">The sequence shown here is derived from an EMBL/GenBank/DDBJ whole genome shotgun (WGS) entry which is preliminary data.</text>
</comment>